<comment type="caution">
    <text evidence="1">The sequence shown here is derived from an EMBL/GenBank/DDBJ whole genome shotgun (WGS) entry which is preliminary data.</text>
</comment>
<protein>
    <submittedName>
        <fullName evidence="1">Uncharacterized protein</fullName>
    </submittedName>
</protein>
<proteinExistence type="predicted"/>
<dbReference type="AlphaFoldDB" id="A0A1R0GZY4"/>
<evidence type="ECO:0000313" key="2">
    <source>
        <dbReference type="Proteomes" id="UP000187455"/>
    </source>
</evidence>
<dbReference type="Proteomes" id="UP000187455">
    <property type="component" value="Unassembled WGS sequence"/>
</dbReference>
<accession>A0A1R0GZY4</accession>
<evidence type="ECO:0000313" key="1">
    <source>
        <dbReference type="EMBL" id="OLY82456.1"/>
    </source>
</evidence>
<gene>
    <name evidence="1" type="ORF">AYI68_g3426</name>
</gene>
<reference evidence="1 2" key="1">
    <citation type="journal article" date="2016" name="Mol. Biol. Evol.">
        <title>Genome-Wide Survey of Gut Fungi (Harpellales) Reveals the First Horizontally Transferred Ubiquitin Gene from a Mosquito Host.</title>
        <authorList>
            <person name="Wang Y."/>
            <person name="White M.M."/>
            <person name="Kvist S."/>
            <person name="Moncalvo J.M."/>
        </authorList>
    </citation>
    <scope>NUCLEOTIDE SEQUENCE [LARGE SCALE GENOMIC DNA]</scope>
    <source>
        <strain evidence="1 2">ALG-7-W6</strain>
    </source>
</reference>
<sequence>MLRATPPCLFCFLDRSFTELFVGLRRDTSAPRQEYAAKFTNPVWKNKDDSWCCCSAAKREDDEVIKRMDTAATASGGTVASTESLVSLGGRVGGRVKTNTVVLVIAVFRSPIPLLNSTISQRLPSHSRLAPSDLNLQKYQQKKKKTSTFGCQEWVSNGHLT</sequence>
<name>A0A1R0GZY4_9FUNG</name>
<organism evidence="1 2">
    <name type="scientific">Smittium mucronatum</name>
    <dbReference type="NCBI Taxonomy" id="133383"/>
    <lineage>
        <taxon>Eukaryota</taxon>
        <taxon>Fungi</taxon>
        <taxon>Fungi incertae sedis</taxon>
        <taxon>Zoopagomycota</taxon>
        <taxon>Kickxellomycotina</taxon>
        <taxon>Harpellomycetes</taxon>
        <taxon>Harpellales</taxon>
        <taxon>Legeriomycetaceae</taxon>
        <taxon>Smittium</taxon>
    </lineage>
</organism>
<dbReference type="EMBL" id="LSSL01001523">
    <property type="protein sequence ID" value="OLY82456.1"/>
    <property type="molecule type" value="Genomic_DNA"/>
</dbReference>
<keyword evidence="2" id="KW-1185">Reference proteome</keyword>